<dbReference type="Pfam" id="PF24626">
    <property type="entry name" value="SH3_Tf2-1"/>
    <property type="match status" value="1"/>
</dbReference>
<evidence type="ECO:0000313" key="3">
    <source>
        <dbReference type="Proteomes" id="UP001234989"/>
    </source>
</evidence>
<feature type="domain" description="Tf2-1-like SH3-like" evidence="1">
    <location>
        <begin position="127"/>
        <end position="190"/>
    </location>
</feature>
<evidence type="ECO:0000259" key="1">
    <source>
        <dbReference type="Pfam" id="PF24626"/>
    </source>
</evidence>
<reference evidence="2" key="1">
    <citation type="submission" date="2023-08" db="EMBL/GenBank/DDBJ databases">
        <title>A de novo genome assembly of Solanum verrucosum Schlechtendal, a Mexican diploid species geographically isolated from the other diploid A-genome species in potato relatives.</title>
        <authorList>
            <person name="Hosaka K."/>
        </authorList>
    </citation>
    <scope>NUCLEOTIDE SEQUENCE</scope>
    <source>
        <tissue evidence="2">Young leaves</tissue>
    </source>
</reference>
<dbReference type="InterPro" id="IPR056924">
    <property type="entry name" value="SH3_Tf2-1"/>
</dbReference>
<keyword evidence="3" id="KW-1185">Reference proteome</keyword>
<dbReference type="PANTHER" id="PTHR46148">
    <property type="entry name" value="CHROMO DOMAIN-CONTAINING PROTEIN"/>
    <property type="match status" value="1"/>
</dbReference>
<organism evidence="2 3">
    <name type="scientific">Solanum verrucosum</name>
    <dbReference type="NCBI Taxonomy" id="315347"/>
    <lineage>
        <taxon>Eukaryota</taxon>
        <taxon>Viridiplantae</taxon>
        <taxon>Streptophyta</taxon>
        <taxon>Embryophyta</taxon>
        <taxon>Tracheophyta</taxon>
        <taxon>Spermatophyta</taxon>
        <taxon>Magnoliopsida</taxon>
        <taxon>eudicotyledons</taxon>
        <taxon>Gunneridae</taxon>
        <taxon>Pentapetalae</taxon>
        <taxon>asterids</taxon>
        <taxon>lamiids</taxon>
        <taxon>Solanales</taxon>
        <taxon>Solanaceae</taxon>
        <taxon>Solanoideae</taxon>
        <taxon>Solaneae</taxon>
        <taxon>Solanum</taxon>
    </lineage>
</organism>
<dbReference type="PANTHER" id="PTHR46148:SF60">
    <property type="entry name" value="CHROMO DOMAIN-CONTAINING PROTEIN"/>
    <property type="match status" value="1"/>
</dbReference>
<proteinExistence type="predicted"/>
<dbReference type="Proteomes" id="UP001234989">
    <property type="component" value="Chromosome 12"/>
</dbReference>
<dbReference type="AlphaFoldDB" id="A0AAF1A316"/>
<gene>
    <name evidence="2" type="ORF">MTR67_051784</name>
</gene>
<protein>
    <recommendedName>
        <fullName evidence="1">Tf2-1-like SH3-like domain-containing protein</fullName>
    </recommendedName>
</protein>
<name>A0AAF1A316_SOLVR</name>
<dbReference type="EMBL" id="CP133623">
    <property type="protein sequence ID" value="WMV58399.1"/>
    <property type="molecule type" value="Genomic_DNA"/>
</dbReference>
<sequence length="237" mass="27141">MSVLYHPDKLNMVADALRQLSRGSVAHVEEDKKELVSYLVEDYAKLYMREMVRLNRVPLSTISIMVPNLHLNFGSLSRKVLVPRVKLSTTFHPQTDGYHSNIGMDPFMALYDKGGKWLKDIKFDVDDWFYLKTSPMKGVMRFGKKEKLSLHYEGSYNILRHFGKVANELNLSSDIASLHQGFHVSLFKKCIDDPTSIVPLDNLGIKECVSYKEVLVEIFDRKVKKLTDNKGTSVKVL</sequence>
<accession>A0AAF1A316</accession>
<evidence type="ECO:0000313" key="2">
    <source>
        <dbReference type="EMBL" id="WMV58399.1"/>
    </source>
</evidence>